<keyword evidence="5" id="KW-0732">Signal</keyword>
<evidence type="ECO:0000259" key="6">
    <source>
        <dbReference type="PROSITE" id="PS51387"/>
    </source>
</evidence>
<dbReference type="InterPro" id="IPR016167">
    <property type="entry name" value="FAD-bd_PCMH_sub1"/>
</dbReference>
<reference evidence="7" key="1">
    <citation type="journal article" date="2023" name="Mol. Phylogenet. Evol.">
        <title>Genome-scale phylogeny and comparative genomics of the fungal order Sordariales.</title>
        <authorList>
            <person name="Hensen N."/>
            <person name="Bonometti L."/>
            <person name="Westerberg I."/>
            <person name="Brannstrom I.O."/>
            <person name="Guillou S."/>
            <person name="Cros-Aarteil S."/>
            <person name="Calhoun S."/>
            <person name="Haridas S."/>
            <person name="Kuo A."/>
            <person name="Mondo S."/>
            <person name="Pangilinan J."/>
            <person name="Riley R."/>
            <person name="LaButti K."/>
            <person name="Andreopoulos B."/>
            <person name="Lipzen A."/>
            <person name="Chen C."/>
            <person name="Yan M."/>
            <person name="Daum C."/>
            <person name="Ng V."/>
            <person name="Clum A."/>
            <person name="Steindorff A."/>
            <person name="Ohm R.A."/>
            <person name="Martin F."/>
            <person name="Silar P."/>
            <person name="Natvig D.O."/>
            <person name="Lalanne C."/>
            <person name="Gautier V."/>
            <person name="Ament-Velasquez S.L."/>
            <person name="Kruys A."/>
            <person name="Hutchinson M.I."/>
            <person name="Powell A.J."/>
            <person name="Barry K."/>
            <person name="Miller A.N."/>
            <person name="Grigoriev I.V."/>
            <person name="Debuchy R."/>
            <person name="Gladieux P."/>
            <person name="Hiltunen Thoren M."/>
            <person name="Johannesson H."/>
        </authorList>
    </citation>
    <scope>NUCLEOTIDE SEQUENCE</scope>
    <source>
        <strain evidence="7">PSN309</strain>
    </source>
</reference>
<keyword evidence="8" id="KW-1185">Reference proteome</keyword>
<dbReference type="AlphaFoldDB" id="A0AAN7ADN4"/>
<evidence type="ECO:0000256" key="2">
    <source>
        <dbReference type="ARBA" id="ARBA00022630"/>
    </source>
</evidence>
<sequence>MMAARVGSLLSALAVVGVSVVDATFNTAYKPTCTEIETIGNLSSASNVIWPVQAVSYSQATKHWFLSSDQNPSCVIEPATPEDISKILQIVGPARIPFAIQSGGHASNPGFSSTQGVHISLKKLNQVILSEDRQTVEVGFGQTWKDIYDALEPYNLNVVGGRVIGPGVGGFTLGGGYSWKTNQFGLTCDTVERFNIVLPNGTITYATDSHNPDLFWALKGGQNRFGIVTSAVIRTHPQSQVWGGLRIYPSTSVPALLNATKRFFYENTDPKASIITTLEGSAVGTTALVLFFYDGPEKPSSFDLFDGIPYLISSTSNKKWTSFLQSFPASLKLNLRGTFATVSTSELTPRFLEAVKNETDSIGKEKPFHSGTTVSYDIEPFTNYGQHSTESAFPHADSPLPLNLYFSWAKASDDVWWYNRMKESLVTLKQVAIEEGIFLDSYTAYPNYAISGTTAEELYGVNNAARLRAIRSRIDPDRVMDLAGGFEI</sequence>
<evidence type="ECO:0000313" key="8">
    <source>
        <dbReference type="Proteomes" id="UP001302126"/>
    </source>
</evidence>
<dbReference type="PANTHER" id="PTHR42973">
    <property type="entry name" value="BINDING OXIDOREDUCTASE, PUTATIVE (AFU_ORTHOLOGUE AFUA_1G17690)-RELATED"/>
    <property type="match status" value="1"/>
</dbReference>
<organism evidence="7 8">
    <name type="scientific">Podospora australis</name>
    <dbReference type="NCBI Taxonomy" id="1536484"/>
    <lineage>
        <taxon>Eukaryota</taxon>
        <taxon>Fungi</taxon>
        <taxon>Dikarya</taxon>
        <taxon>Ascomycota</taxon>
        <taxon>Pezizomycotina</taxon>
        <taxon>Sordariomycetes</taxon>
        <taxon>Sordariomycetidae</taxon>
        <taxon>Sordariales</taxon>
        <taxon>Podosporaceae</taxon>
        <taxon>Podospora</taxon>
    </lineage>
</organism>
<dbReference type="GO" id="GO:0071949">
    <property type="term" value="F:FAD binding"/>
    <property type="evidence" value="ECO:0007669"/>
    <property type="project" value="InterPro"/>
</dbReference>
<dbReference type="EMBL" id="MU864616">
    <property type="protein sequence ID" value="KAK4182739.1"/>
    <property type="molecule type" value="Genomic_DNA"/>
</dbReference>
<dbReference type="InterPro" id="IPR016169">
    <property type="entry name" value="FAD-bd_PCMH_sub2"/>
</dbReference>
<gene>
    <name evidence="7" type="ORF">QBC35DRAFT_546045</name>
</gene>
<feature type="signal peptide" evidence="5">
    <location>
        <begin position="1"/>
        <end position="23"/>
    </location>
</feature>
<name>A0AAN7ADN4_9PEZI</name>
<dbReference type="Gene3D" id="3.40.462.20">
    <property type="match status" value="1"/>
</dbReference>
<dbReference type="SUPFAM" id="SSF56176">
    <property type="entry name" value="FAD-binding/transporter-associated domain-like"/>
    <property type="match status" value="1"/>
</dbReference>
<comment type="caution">
    <text evidence="7">The sequence shown here is derived from an EMBL/GenBank/DDBJ whole genome shotgun (WGS) entry which is preliminary data.</text>
</comment>
<dbReference type="InterPro" id="IPR050416">
    <property type="entry name" value="FAD-linked_Oxidoreductase"/>
</dbReference>
<protein>
    <recommendedName>
        <fullName evidence="6">FAD-binding PCMH-type domain-containing protein</fullName>
    </recommendedName>
</protein>
<evidence type="ECO:0000256" key="1">
    <source>
        <dbReference type="ARBA" id="ARBA00005466"/>
    </source>
</evidence>
<feature type="chain" id="PRO_5043014422" description="FAD-binding PCMH-type domain-containing protein" evidence="5">
    <location>
        <begin position="24"/>
        <end position="488"/>
    </location>
</feature>
<dbReference type="Gene3D" id="3.30.43.10">
    <property type="entry name" value="Uridine Diphospho-n-acetylenolpyruvylglucosamine Reductase, domain 2"/>
    <property type="match status" value="1"/>
</dbReference>
<evidence type="ECO:0000256" key="4">
    <source>
        <dbReference type="ARBA" id="ARBA00023002"/>
    </source>
</evidence>
<dbReference type="InterPro" id="IPR006094">
    <property type="entry name" value="Oxid_FAD_bind_N"/>
</dbReference>
<proteinExistence type="inferred from homology"/>
<dbReference type="InterPro" id="IPR036318">
    <property type="entry name" value="FAD-bd_PCMH-like_sf"/>
</dbReference>
<dbReference type="Proteomes" id="UP001302126">
    <property type="component" value="Unassembled WGS sequence"/>
</dbReference>
<dbReference type="PANTHER" id="PTHR42973:SF13">
    <property type="entry name" value="FAD-BINDING PCMH-TYPE DOMAIN-CONTAINING PROTEIN"/>
    <property type="match status" value="1"/>
</dbReference>
<reference evidence="7" key="2">
    <citation type="submission" date="2023-05" db="EMBL/GenBank/DDBJ databases">
        <authorList>
            <consortium name="Lawrence Berkeley National Laboratory"/>
            <person name="Steindorff A."/>
            <person name="Hensen N."/>
            <person name="Bonometti L."/>
            <person name="Westerberg I."/>
            <person name="Brannstrom I.O."/>
            <person name="Guillou S."/>
            <person name="Cros-Aarteil S."/>
            <person name="Calhoun S."/>
            <person name="Haridas S."/>
            <person name="Kuo A."/>
            <person name="Mondo S."/>
            <person name="Pangilinan J."/>
            <person name="Riley R."/>
            <person name="Labutti K."/>
            <person name="Andreopoulos B."/>
            <person name="Lipzen A."/>
            <person name="Chen C."/>
            <person name="Yanf M."/>
            <person name="Daum C."/>
            <person name="Ng V."/>
            <person name="Clum A."/>
            <person name="Ohm R."/>
            <person name="Martin F."/>
            <person name="Silar P."/>
            <person name="Natvig D."/>
            <person name="Lalanne C."/>
            <person name="Gautier V."/>
            <person name="Ament-Velasquez S.L."/>
            <person name="Kruys A."/>
            <person name="Hutchinson M.I."/>
            <person name="Powell A.J."/>
            <person name="Barry K."/>
            <person name="Miller A.N."/>
            <person name="Grigoriev I.V."/>
            <person name="Debuchy R."/>
            <person name="Gladieux P."/>
            <person name="Thoren M.H."/>
            <person name="Johannesson H."/>
        </authorList>
    </citation>
    <scope>NUCLEOTIDE SEQUENCE</scope>
    <source>
        <strain evidence="7">PSN309</strain>
    </source>
</reference>
<comment type="similarity">
    <text evidence="1">Belongs to the oxygen-dependent FAD-linked oxidoreductase family.</text>
</comment>
<evidence type="ECO:0000256" key="5">
    <source>
        <dbReference type="SAM" id="SignalP"/>
    </source>
</evidence>
<dbReference type="Gene3D" id="3.30.465.10">
    <property type="match status" value="1"/>
</dbReference>
<dbReference type="Pfam" id="PF01565">
    <property type="entry name" value="FAD_binding_4"/>
    <property type="match status" value="1"/>
</dbReference>
<accession>A0AAN7ADN4</accession>
<dbReference type="PROSITE" id="PS51387">
    <property type="entry name" value="FAD_PCMH"/>
    <property type="match status" value="1"/>
</dbReference>
<feature type="domain" description="FAD-binding PCMH-type" evidence="6">
    <location>
        <begin position="68"/>
        <end position="238"/>
    </location>
</feature>
<dbReference type="InterPro" id="IPR016166">
    <property type="entry name" value="FAD-bd_PCMH"/>
</dbReference>
<dbReference type="GO" id="GO:0016491">
    <property type="term" value="F:oxidoreductase activity"/>
    <property type="evidence" value="ECO:0007669"/>
    <property type="project" value="UniProtKB-KW"/>
</dbReference>
<keyword evidence="2" id="KW-0285">Flavoprotein</keyword>
<evidence type="ECO:0000313" key="7">
    <source>
        <dbReference type="EMBL" id="KAK4182739.1"/>
    </source>
</evidence>
<keyword evidence="4" id="KW-0560">Oxidoreductase</keyword>
<evidence type="ECO:0000256" key="3">
    <source>
        <dbReference type="ARBA" id="ARBA00022827"/>
    </source>
</evidence>
<keyword evidence="3" id="KW-0274">FAD</keyword>